<dbReference type="EC" id="2.7.13.3" evidence="3"/>
<dbReference type="SUPFAM" id="SSF55874">
    <property type="entry name" value="ATPase domain of HSP90 chaperone/DNA topoisomerase II/histidine kinase"/>
    <property type="match status" value="1"/>
</dbReference>
<dbReference type="InterPro" id="IPR036097">
    <property type="entry name" value="HisK_dim/P_sf"/>
</dbReference>
<keyword evidence="10" id="KW-0472">Membrane</keyword>
<dbReference type="SUPFAM" id="SSF47384">
    <property type="entry name" value="Homodimeric domain of signal transducing histidine kinase"/>
    <property type="match status" value="1"/>
</dbReference>
<dbReference type="SMART" id="SM00388">
    <property type="entry name" value="HisKA"/>
    <property type="match status" value="1"/>
</dbReference>
<evidence type="ECO:0000256" key="8">
    <source>
        <dbReference type="ARBA" id="ARBA00022989"/>
    </source>
</evidence>
<evidence type="ECO:0000256" key="1">
    <source>
        <dbReference type="ARBA" id="ARBA00000085"/>
    </source>
</evidence>
<dbReference type="PRINTS" id="PR00344">
    <property type="entry name" value="BCTRLSENSOR"/>
</dbReference>
<comment type="catalytic activity">
    <reaction evidence="1">
        <text>ATP + protein L-histidine = ADP + protein N-phospho-L-histidine.</text>
        <dbReference type="EC" id="2.7.13.3"/>
    </reaction>
</comment>
<evidence type="ECO:0000256" key="3">
    <source>
        <dbReference type="ARBA" id="ARBA00012438"/>
    </source>
</evidence>
<dbReference type="InterPro" id="IPR050428">
    <property type="entry name" value="TCS_sensor_his_kinase"/>
</dbReference>
<dbReference type="InterPro" id="IPR004358">
    <property type="entry name" value="Sig_transdc_His_kin-like_C"/>
</dbReference>
<dbReference type="Gene3D" id="6.10.340.10">
    <property type="match status" value="1"/>
</dbReference>
<dbReference type="Gene3D" id="3.30.565.10">
    <property type="entry name" value="Histidine kinase-like ATPase, C-terminal domain"/>
    <property type="match status" value="1"/>
</dbReference>
<keyword evidence="14" id="KW-1185">Reference proteome</keyword>
<evidence type="ECO:0000313" key="13">
    <source>
        <dbReference type="EMBL" id="MBF9067990.1"/>
    </source>
</evidence>
<comment type="subcellular location">
    <subcellularLocation>
        <location evidence="2">Cell membrane</location>
    </subcellularLocation>
</comment>
<evidence type="ECO:0000256" key="9">
    <source>
        <dbReference type="ARBA" id="ARBA00023012"/>
    </source>
</evidence>
<dbReference type="Pfam" id="PF00512">
    <property type="entry name" value="HisKA"/>
    <property type="match status" value="1"/>
</dbReference>
<name>A0A931AYR0_9ACTN</name>
<keyword evidence="8" id="KW-1133">Transmembrane helix</keyword>
<dbReference type="Proteomes" id="UP000657385">
    <property type="component" value="Unassembled WGS sequence"/>
</dbReference>
<keyword evidence="4" id="KW-0597">Phosphoprotein</keyword>
<dbReference type="InterPro" id="IPR003660">
    <property type="entry name" value="HAMP_dom"/>
</dbReference>
<accession>A0A931AYR0</accession>
<dbReference type="InterPro" id="IPR003594">
    <property type="entry name" value="HATPase_dom"/>
</dbReference>
<dbReference type="PANTHER" id="PTHR45436:SF5">
    <property type="entry name" value="SENSOR HISTIDINE KINASE TRCS"/>
    <property type="match status" value="1"/>
</dbReference>
<dbReference type="InterPro" id="IPR036890">
    <property type="entry name" value="HATPase_C_sf"/>
</dbReference>
<dbReference type="SMART" id="SM00304">
    <property type="entry name" value="HAMP"/>
    <property type="match status" value="1"/>
</dbReference>
<evidence type="ECO:0000256" key="10">
    <source>
        <dbReference type="ARBA" id="ARBA00023136"/>
    </source>
</evidence>
<evidence type="ECO:0000256" key="7">
    <source>
        <dbReference type="ARBA" id="ARBA00022777"/>
    </source>
</evidence>
<dbReference type="Gene3D" id="1.10.287.130">
    <property type="match status" value="1"/>
</dbReference>
<keyword evidence="6" id="KW-0812">Transmembrane</keyword>
<evidence type="ECO:0000313" key="14">
    <source>
        <dbReference type="Proteomes" id="UP000657385"/>
    </source>
</evidence>
<dbReference type="InterPro" id="IPR003661">
    <property type="entry name" value="HisK_dim/P_dom"/>
</dbReference>
<dbReference type="CDD" id="cd00082">
    <property type="entry name" value="HisKA"/>
    <property type="match status" value="1"/>
</dbReference>
<keyword evidence="5" id="KW-0808">Transferase</keyword>
<gene>
    <name evidence="13" type="ORF">I2501_08060</name>
</gene>
<dbReference type="CDD" id="cd00075">
    <property type="entry name" value="HATPase"/>
    <property type="match status" value="1"/>
</dbReference>
<dbReference type="EMBL" id="JADPRT010000003">
    <property type="protein sequence ID" value="MBF9067990.1"/>
    <property type="molecule type" value="Genomic_DNA"/>
</dbReference>
<organism evidence="13 14">
    <name type="scientific">Streptacidiphilus fuscans</name>
    <dbReference type="NCBI Taxonomy" id="2789292"/>
    <lineage>
        <taxon>Bacteria</taxon>
        <taxon>Bacillati</taxon>
        <taxon>Actinomycetota</taxon>
        <taxon>Actinomycetes</taxon>
        <taxon>Kitasatosporales</taxon>
        <taxon>Streptomycetaceae</taxon>
        <taxon>Streptacidiphilus</taxon>
    </lineage>
</organism>
<feature type="domain" description="HAMP" evidence="12">
    <location>
        <begin position="172"/>
        <end position="234"/>
    </location>
</feature>
<dbReference type="Pfam" id="PF02518">
    <property type="entry name" value="HATPase_c"/>
    <property type="match status" value="1"/>
</dbReference>
<dbReference type="SMART" id="SM00387">
    <property type="entry name" value="HATPase_c"/>
    <property type="match status" value="1"/>
</dbReference>
<reference evidence="13" key="1">
    <citation type="submission" date="2020-11" db="EMBL/GenBank/DDBJ databases">
        <title>Isolation and identification of active actinomycetes.</title>
        <authorList>
            <person name="Yu B."/>
        </authorList>
    </citation>
    <scope>NUCLEOTIDE SEQUENCE</scope>
    <source>
        <strain evidence="13">NEAU-YB345</strain>
    </source>
</reference>
<sequence>MTVLLAVVFTVVAWLTTFQLREYMQGGLDDKLHGAAMASLNGPGGGPAGDGGGLGHPHGGSGAVTVVLNADGSVRYSGIDSFNSQSLTGAEITALEATPVSGEASTVDLPTLGEYRVLSMPPGPEGPGAGRAIVGLPESTVTGPIDNLIATEAVLGVAAMFLVGFAGFALVRVSLRPLDRVAATAARIAKEPLDRGEVGRLARVPTVDTDPRTESGLVGAALNRMIDHVSAALEARHASETRVRQFVADASHELRTPLASIKGYAELTRRSKETVPPDTAYALGRVESEATRMTALVEDLLLLARLDAGRELDREPVDLAPLVVDAVRDAHAAVPDHKWEVRLPDDPEAGAEVTGDEHRLHQVLVNLLANAGKHTPPGTVVTASLAVENGHALLTVADDGPGIPPDLLPTVFERFARGDTSRARAVGSTGERSTGPGSTGLGLAIVAAVVASHGGDVRVTSVPGETVFAVRLPLA</sequence>
<dbReference type="InterPro" id="IPR005467">
    <property type="entry name" value="His_kinase_dom"/>
</dbReference>
<comment type="caution">
    <text evidence="13">The sequence shown here is derived from an EMBL/GenBank/DDBJ whole genome shotgun (WGS) entry which is preliminary data.</text>
</comment>
<dbReference type="AlphaFoldDB" id="A0A931AYR0"/>
<dbReference type="GO" id="GO:0005886">
    <property type="term" value="C:plasma membrane"/>
    <property type="evidence" value="ECO:0007669"/>
    <property type="project" value="UniProtKB-SubCell"/>
</dbReference>
<evidence type="ECO:0000256" key="6">
    <source>
        <dbReference type="ARBA" id="ARBA00022692"/>
    </source>
</evidence>
<feature type="domain" description="Histidine kinase" evidence="11">
    <location>
        <begin position="249"/>
        <end position="475"/>
    </location>
</feature>
<dbReference type="FunFam" id="1.10.287.130:FF:000001">
    <property type="entry name" value="Two-component sensor histidine kinase"/>
    <property type="match status" value="1"/>
</dbReference>
<evidence type="ECO:0000256" key="4">
    <source>
        <dbReference type="ARBA" id="ARBA00022553"/>
    </source>
</evidence>
<protein>
    <recommendedName>
        <fullName evidence="3">histidine kinase</fullName>
        <ecNumber evidence="3">2.7.13.3</ecNumber>
    </recommendedName>
</protein>
<dbReference type="PANTHER" id="PTHR45436">
    <property type="entry name" value="SENSOR HISTIDINE KINASE YKOH"/>
    <property type="match status" value="1"/>
</dbReference>
<evidence type="ECO:0000259" key="11">
    <source>
        <dbReference type="PROSITE" id="PS50109"/>
    </source>
</evidence>
<dbReference type="GO" id="GO:0000155">
    <property type="term" value="F:phosphorelay sensor kinase activity"/>
    <property type="evidence" value="ECO:0007669"/>
    <property type="project" value="InterPro"/>
</dbReference>
<proteinExistence type="predicted"/>
<dbReference type="PROSITE" id="PS50885">
    <property type="entry name" value="HAMP"/>
    <property type="match status" value="1"/>
</dbReference>
<keyword evidence="7 13" id="KW-0418">Kinase</keyword>
<evidence type="ECO:0000256" key="5">
    <source>
        <dbReference type="ARBA" id="ARBA00022679"/>
    </source>
</evidence>
<evidence type="ECO:0000256" key="2">
    <source>
        <dbReference type="ARBA" id="ARBA00004236"/>
    </source>
</evidence>
<dbReference type="PROSITE" id="PS50109">
    <property type="entry name" value="HIS_KIN"/>
    <property type="match status" value="1"/>
</dbReference>
<evidence type="ECO:0000259" key="12">
    <source>
        <dbReference type="PROSITE" id="PS50885"/>
    </source>
</evidence>
<keyword evidence="9" id="KW-0902">Two-component regulatory system</keyword>